<feature type="domain" description="Teneurin-like YD-shell" evidence="3">
    <location>
        <begin position="2057"/>
        <end position="2157"/>
    </location>
</feature>
<keyword evidence="1" id="KW-0677">Repeat</keyword>
<dbReference type="Pfam" id="PF25023">
    <property type="entry name" value="TEN_YD-shell"/>
    <property type="match status" value="1"/>
</dbReference>
<evidence type="ECO:0000259" key="3">
    <source>
        <dbReference type="Pfam" id="PF25023"/>
    </source>
</evidence>
<evidence type="ECO:0000256" key="1">
    <source>
        <dbReference type="ARBA" id="ARBA00022737"/>
    </source>
</evidence>
<reference evidence="4 5" key="2">
    <citation type="journal article" date="2022" name="Mar. Drugs">
        <title>Bioassay-Guided Fractionation Leads to the Detection of Cholic Acid Generated by the Rare Thalassomonas sp.</title>
        <authorList>
            <person name="Pheiffer F."/>
            <person name="Schneider Y.K."/>
            <person name="Hansen E.H."/>
            <person name="Andersen J.H."/>
            <person name="Isaksson J."/>
            <person name="Busche T."/>
            <person name="R C."/>
            <person name="Kalinowski J."/>
            <person name="Zyl L.V."/>
            <person name="Trindade M."/>
        </authorList>
    </citation>
    <scope>NUCLEOTIDE SEQUENCE [LARGE SCALE GENOMIC DNA]</scope>
    <source>
        <strain evidence="4 5">A5K-106</strain>
    </source>
</reference>
<dbReference type="KEGG" id="tact:SG35_009065"/>
<dbReference type="InterPro" id="IPR050708">
    <property type="entry name" value="T6SS_VgrG/RHS"/>
</dbReference>
<gene>
    <name evidence="4" type="ORF">SG35_009065</name>
</gene>
<protein>
    <submittedName>
        <fullName evidence="4">RHS repeat-associated core domain-containing protein</fullName>
    </submittedName>
</protein>
<feature type="chain" id="PRO_5042108689" evidence="2">
    <location>
        <begin position="32"/>
        <end position="2335"/>
    </location>
</feature>
<proteinExistence type="predicted"/>
<dbReference type="InterPro" id="IPR056823">
    <property type="entry name" value="TEN-like_YD-shell"/>
</dbReference>
<dbReference type="RefSeq" id="WP_044832388.1">
    <property type="nucleotide sequence ID" value="NZ_CP059735.1"/>
</dbReference>
<dbReference type="PANTHER" id="PTHR32305:SF15">
    <property type="entry name" value="PROTEIN RHSA-RELATED"/>
    <property type="match status" value="1"/>
</dbReference>
<keyword evidence="5" id="KW-1185">Reference proteome</keyword>
<evidence type="ECO:0000313" key="5">
    <source>
        <dbReference type="Proteomes" id="UP000032568"/>
    </source>
</evidence>
<feature type="signal peptide" evidence="2">
    <location>
        <begin position="1"/>
        <end position="31"/>
    </location>
</feature>
<dbReference type="Proteomes" id="UP000032568">
    <property type="component" value="Chromosome"/>
</dbReference>
<dbReference type="NCBIfam" id="TIGR03696">
    <property type="entry name" value="Rhs_assc_core"/>
    <property type="match status" value="1"/>
</dbReference>
<reference evidence="4 5" key="1">
    <citation type="journal article" date="2015" name="Genome Announc.">
        <title>Draft Genome Sequences of Marine Isolates of Thalassomonas viridans and Thalassomonas actiniarum.</title>
        <authorList>
            <person name="Olonade I."/>
            <person name="van Zyl L.J."/>
            <person name="Trindade M."/>
        </authorList>
    </citation>
    <scope>NUCLEOTIDE SEQUENCE [LARGE SCALE GENOMIC DNA]</scope>
    <source>
        <strain evidence="4 5">A5K-106</strain>
    </source>
</reference>
<evidence type="ECO:0000256" key="2">
    <source>
        <dbReference type="SAM" id="SignalP"/>
    </source>
</evidence>
<dbReference type="PANTHER" id="PTHR32305">
    <property type="match status" value="1"/>
</dbReference>
<dbReference type="InterPro" id="IPR022385">
    <property type="entry name" value="Rhs_assc_core"/>
</dbReference>
<dbReference type="Gene3D" id="2.180.10.10">
    <property type="entry name" value="RHS repeat-associated core"/>
    <property type="match status" value="1"/>
</dbReference>
<organism evidence="4 5">
    <name type="scientific">Thalassomonas actiniarum</name>
    <dbReference type="NCBI Taxonomy" id="485447"/>
    <lineage>
        <taxon>Bacteria</taxon>
        <taxon>Pseudomonadati</taxon>
        <taxon>Pseudomonadota</taxon>
        <taxon>Gammaproteobacteria</taxon>
        <taxon>Alteromonadales</taxon>
        <taxon>Colwelliaceae</taxon>
        <taxon>Thalassomonas</taxon>
    </lineage>
</organism>
<sequence length="2335" mass="253945">MNYKNNIRQMQAAYLFVVVMLLTLVSSPVLAAEDNHRTSNLTLESGEPAQIVIRVVETGEPPGIEIASGAELLTDVTVEKVGRLSSSGFQRYLFTITPKSNVAGSGEVIFSYRNQTPSEGEFNEFYHVNFFIDGEVLYPNPEPVHVNKYLTFDSGSEGLLLLTEQAELFTEEASYTLESGDDLLSGVSIYKLAQNGESYQPQLALHSIAGQSGSGEITVKLVQLVNQGGGCLDGTDSCHRQEIYIHLSFRIEALIPTPEPEHFYKNITFNLGETKELLTRSADFLVTPGHQFTGGANLLANVSKEQDGNRFRYLLTANASEDGNGEFIVTYTQAVNPDGTCLEGGDTCRSQLVFEHFNFIVFPDAPVPEPLYLNKQLDIASGYAGSLDLDYLPVTYLQDPVYTIEAGDGLVSAVSISKKQQEGNKYQPEITVQTIAGETGAGEITIEMVEATNNGRICLGGGDACYRQPVVVHLAFNSLALVPTPQPLHTYKEIRLNQGEVKDFITKVGDYQAEPTAAFITGENLLASVVKTPDGRNYRYWLTAGESTEGTGELVVTYTIENDETGTCQDGGDTCRWQEVHQHILFSVEAETLYPTPAPYHRNKYLTLASGYQASIALSYGVETNLQEPVVVIESGEHLLAGVTITKTSEQGEVYQPVLNLQSLAGQSGKGEITVKLLYGVNQGKTCEDGGTGCHQQEVYVHLEFIVEALVPAPVPVHEHKELYFEQGEIKDIATHIGDYLVEPSVTFTGGESLVTVRREPDGRNYRYYLTATDSAAGEGEMVISYTLENEVAGTCEQGDSCREQIIYQHVLFKVEPEVLKPTPAPLHLNQRINLATGHEATFALDTLSNVYLVEPVYTLDSGADLLSDVVISKYEQDGNRYQPKVTLYANPGQTGTGELVVKMVREVNVGDKCLAGDNSCHRQEIYMHLAFSVDPLIPTPAPVHEYKEVPLNTGEIKDVITHLGDYLTEPEISFVSGEYLLTSVREEQEARRYRYYLQANESEAGSGEMVITYTTSERVFGTCLEGGDTCRELITHQHILFTVEPQVPVPEPLHINKQVAVPLGHSAEIDLTSWSAEYLDEPSYTIEAGEALLSHVTLVKKAVDGREYQLALNLQSRSEEESNPEQNNNGEIIVKLVRAVNQGKVCLDGTNSCYVQEVYVHVQFTVEALIPTPEPIHQYKTVTLAPGEVKTVRTSLEDFIATPTHTFNSGESLLTAVTRSASGRAYVYELTASDSDAGSGEMVIAYIGRLSNVFGTCAEGGDSCREQVIYRHILFKVEEKVTTPQPQHVTRYVTLVPGGEAEVDLYSLLSTNGGTPSYTLDTGAELVAGIALTEVPLADGTYQQLMTLQTVAGQTGSGEVTVKLNREVNRGKVCVEGNSCYNQEILVHVQFTVAPLLPVPEPVHEYKEKTFDAGESKQLVIHTGNHQAGVGFKFNSGHELFSAVNGELDNNVYRLNMTASDTLSGSGEVVVTYTKKLFVIGECELGGDTCREQVNHLHINFTVEDKEPTPEPMHVNRRVTLDAGASASYVYLPKPYIEEPVYSITEGAGLLSAVAITKTAENGDHYEPEISLQSLPGQQGRGEITIELVHRVNQNKVCVDGGDSCQRQVVYLHLQFEVEALTPDPEPIHLYKEFQLNHGETKTFNTDIGDYLTEPVYSFSSGETLIQSVTEEKKLNYSLFTLMPAGDRNVTGSGEMVFTYTTEKRVRGTCQSGSDSCRRQLNYLHVKFKLGYDTPEPIHEYADLTLIQRQGSVRIGSFDRAYGAEVNIVSGGQFLDAAAVEWRTSKFAYLELAANSAGSGEIVVTVKDKAYVAGCGDSCPVQTVYWHLNFKTENNAVSEQLTTDIQLTAGDTLALTGPIAAFSDDKSLSIVSGDALLQSADLQLDTVVGNLSQAQVNIVTEAGQTGTGSLQINLTKPATGCYGSCWTQEVIWTINFAVSDTASGDELKHINKRITLAANSSETLDLGRYVEQTSYPIDFVSGAELLNQAEIRFQGNSEGTNTRLELRTEKFVTGNSELVFQVKETEPGCVEDCSEQAVVWHLNVEVVANDTPGITYVMTDMLGSPMLTMDIDGDIIKRTYYQPFGKVTDAPDNLENLKDESGYTGHIQDQHLGLTYMQARYYDPEIGRFYSIDPVGYNPDYPVHSFGRYTYVNNNPYGYTDPNGETALAVIGFISGGIAGGYSAYLQTRGDFTINDAFNVAKSAAVGATIGGLAGLTMGASVSALPVTASRLSIGKVMAGTAITNAISTAGGDATGQYISSGKVNVTASLTAGAFSVLGGAGAGAIKASMNGTVSSSLQIISSELGNIPGMGASAAIQDSGSDLVLDSLPTFEW</sequence>
<evidence type="ECO:0000313" key="4">
    <source>
        <dbReference type="EMBL" id="WDE02078.1"/>
    </source>
</evidence>
<name>A0AAE9YYW6_9GAMM</name>
<dbReference type="EMBL" id="CP059735">
    <property type="protein sequence ID" value="WDE02078.1"/>
    <property type="molecule type" value="Genomic_DNA"/>
</dbReference>
<keyword evidence="2" id="KW-0732">Signal</keyword>
<accession>A0AAE9YYW6</accession>